<protein>
    <submittedName>
        <fullName evidence="1">Glycosyltransferase family 4 protein</fullName>
    </submittedName>
</protein>
<comment type="caution">
    <text evidence="1">The sequence shown here is derived from an EMBL/GenBank/DDBJ whole genome shotgun (WGS) entry which is preliminary data.</text>
</comment>
<dbReference type="PANTHER" id="PTHR12526">
    <property type="entry name" value="GLYCOSYLTRANSFERASE"/>
    <property type="match status" value="1"/>
</dbReference>
<name>A0ABU9Y8F2_9SPHN</name>
<dbReference type="RefSeq" id="WP_343890141.1">
    <property type="nucleotide sequence ID" value="NZ_BAAAEH010000029.1"/>
</dbReference>
<dbReference type="Pfam" id="PF13692">
    <property type="entry name" value="Glyco_trans_1_4"/>
    <property type="match status" value="1"/>
</dbReference>
<dbReference type="CDD" id="cd03822">
    <property type="entry name" value="GT4_mannosyltransferase-like"/>
    <property type="match status" value="1"/>
</dbReference>
<evidence type="ECO:0000313" key="1">
    <source>
        <dbReference type="EMBL" id="MEN2792074.1"/>
    </source>
</evidence>
<sequence length="404" mass="44239">MSRIALIGNFLPRLCGIATFTTHVFEALRAEHPRTAVDVYAMVDPGRRYAFPSTVTATIDQEDRASYRAAASSIEASGARIIWVQHEYGIFGGPAGDYLLDLLDDVSAPVALTLHTVLEAPNADQRRVLERLIARASLLIVMAERARATLQHVYGAPLAKIALIEHGVPDRDYVEPSAARHRFGMDDRKTILTFGLLSPDKGIETMIRAMPHILERCPEAQYHIVGATHPHLIAHEGERYRESLQALARELGVEAHLRWENRFLDEDELLDRISAADVYVTPYLNPQQITSGTLSYAAALGKPVVATPYVHATELLAHGRGLLVDFDDSAAMADAVGDLLVDDGLRAALAARVYAHGRTMSWARLANRAMARFDTLAQARPAPGSAGARAVQFWPEPVAMESCA</sequence>
<evidence type="ECO:0000313" key="2">
    <source>
        <dbReference type="Proteomes" id="UP001419910"/>
    </source>
</evidence>
<organism evidence="1 2">
    <name type="scientific">Sphingomonas oligophenolica</name>
    <dbReference type="NCBI Taxonomy" id="301154"/>
    <lineage>
        <taxon>Bacteria</taxon>
        <taxon>Pseudomonadati</taxon>
        <taxon>Pseudomonadota</taxon>
        <taxon>Alphaproteobacteria</taxon>
        <taxon>Sphingomonadales</taxon>
        <taxon>Sphingomonadaceae</taxon>
        <taxon>Sphingomonas</taxon>
    </lineage>
</organism>
<keyword evidence="2" id="KW-1185">Reference proteome</keyword>
<gene>
    <name evidence="1" type="ORF">ABC974_20765</name>
</gene>
<dbReference type="EMBL" id="JBDIME010000023">
    <property type="protein sequence ID" value="MEN2792074.1"/>
    <property type="molecule type" value="Genomic_DNA"/>
</dbReference>
<accession>A0ABU9Y8F2</accession>
<dbReference type="Proteomes" id="UP001419910">
    <property type="component" value="Unassembled WGS sequence"/>
</dbReference>
<dbReference type="SUPFAM" id="SSF53756">
    <property type="entry name" value="UDP-Glycosyltransferase/glycogen phosphorylase"/>
    <property type="match status" value="1"/>
</dbReference>
<dbReference type="Gene3D" id="3.40.50.2000">
    <property type="entry name" value="Glycogen Phosphorylase B"/>
    <property type="match status" value="2"/>
</dbReference>
<dbReference type="PANTHER" id="PTHR12526:SF572">
    <property type="entry name" value="BLL5144 PROTEIN"/>
    <property type="match status" value="1"/>
</dbReference>
<reference evidence="1 2" key="1">
    <citation type="submission" date="2024-05" db="EMBL/GenBank/DDBJ databases">
        <authorList>
            <person name="Liu Q."/>
            <person name="Xin Y.-H."/>
        </authorList>
    </citation>
    <scope>NUCLEOTIDE SEQUENCE [LARGE SCALE GENOMIC DNA]</scope>
    <source>
        <strain evidence="1 2">CGMCC 1.10181</strain>
    </source>
</reference>
<proteinExistence type="predicted"/>